<dbReference type="Proteomes" id="UP001215598">
    <property type="component" value="Unassembled WGS sequence"/>
</dbReference>
<comment type="caution">
    <text evidence="1">The sequence shown here is derived from an EMBL/GenBank/DDBJ whole genome shotgun (WGS) entry which is preliminary data.</text>
</comment>
<dbReference type="AlphaFoldDB" id="A0AAD7JNR7"/>
<protein>
    <submittedName>
        <fullName evidence="1">Uncharacterized protein</fullName>
    </submittedName>
</protein>
<proteinExistence type="predicted"/>
<name>A0AAD7JNR7_9AGAR</name>
<evidence type="ECO:0000313" key="1">
    <source>
        <dbReference type="EMBL" id="KAJ7767284.1"/>
    </source>
</evidence>
<keyword evidence="2" id="KW-1185">Reference proteome</keyword>
<gene>
    <name evidence="1" type="ORF">B0H16DRAFT_1453615</name>
</gene>
<accession>A0AAD7JNR7</accession>
<organism evidence="1 2">
    <name type="scientific">Mycena metata</name>
    <dbReference type="NCBI Taxonomy" id="1033252"/>
    <lineage>
        <taxon>Eukaryota</taxon>
        <taxon>Fungi</taxon>
        <taxon>Dikarya</taxon>
        <taxon>Basidiomycota</taxon>
        <taxon>Agaricomycotina</taxon>
        <taxon>Agaricomycetes</taxon>
        <taxon>Agaricomycetidae</taxon>
        <taxon>Agaricales</taxon>
        <taxon>Marasmiineae</taxon>
        <taxon>Mycenaceae</taxon>
        <taxon>Mycena</taxon>
    </lineage>
</organism>
<dbReference type="EMBL" id="JARKIB010000022">
    <property type="protein sequence ID" value="KAJ7767284.1"/>
    <property type="molecule type" value="Genomic_DNA"/>
</dbReference>
<reference evidence="1" key="1">
    <citation type="submission" date="2023-03" db="EMBL/GenBank/DDBJ databases">
        <title>Massive genome expansion in bonnet fungi (Mycena s.s.) driven by repeated elements and novel gene families across ecological guilds.</title>
        <authorList>
            <consortium name="Lawrence Berkeley National Laboratory"/>
            <person name="Harder C.B."/>
            <person name="Miyauchi S."/>
            <person name="Viragh M."/>
            <person name="Kuo A."/>
            <person name="Thoen E."/>
            <person name="Andreopoulos B."/>
            <person name="Lu D."/>
            <person name="Skrede I."/>
            <person name="Drula E."/>
            <person name="Henrissat B."/>
            <person name="Morin E."/>
            <person name="Kohler A."/>
            <person name="Barry K."/>
            <person name="LaButti K."/>
            <person name="Morin E."/>
            <person name="Salamov A."/>
            <person name="Lipzen A."/>
            <person name="Mereny Z."/>
            <person name="Hegedus B."/>
            <person name="Baldrian P."/>
            <person name="Stursova M."/>
            <person name="Weitz H."/>
            <person name="Taylor A."/>
            <person name="Grigoriev I.V."/>
            <person name="Nagy L.G."/>
            <person name="Martin F."/>
            <person name="Kauserud H."/>
        </authorList>
    </citation>
    <scope>NUCLEOTIDE SEQUENCE</scope>
    <source>
        <strain evidence="1">CBHHK182m</strain>
    </source>
</reference>
<evidence type="ECO:0000313" key="2">
    <source>
        <dbReference type="Proteomes" id="UP001215598"/>
    </source>
</evidence>
<sequence length="232" mass="25618">MPRRPAPPGEDIYGVDASSDRVFGLQDLTRMTILIASRPHPSHLLVSLMISPFLGSLRNVHTWVISALENAHRVNQRTILAGSSGILVVSWRTVIIRYGRRLGDVSGVIGANSLYQLKITVPTTWHTGMEQCKFSLYSATPLDASPNLAGRYLRLAREMLMPQIQTRSSSITLVLKGPKFLSQVAHRRDLPDGNRPSGTFSKLYSTTHALGYVGPAFFPSSPKAHDRENTKT</sequence>